<dbReference type="EMBL" id="JACHWJ010000003">
    <property type="protein sequence ID" value="MBB2958033.1"/>
    <property type="molecule type" value="Genomic_DNA"/>
</dbReference>
<comment type="caution">
    <text evidence="1">The sequence shown here is derived from an EMBL/GenBank/DDBJ whole genome shotgun (WGS) entry which is preliminary data.</text>
</comment>
<evidence type="ECO:0000313" key="2">
    <source>
        <dbReference type="Proteomes" id="UP000545286"/>
    </source>
</evidence>
<reference evidence="1 2" key="1">
    <citation type="submission" date="2020-08" db="EMBL/GenBank/DDBJ databases">
        <title>Sequencing the genomes of 1000 actinobacteria strains.</title>
        <authorList>
            <person name="Klenk H.-P."/>
        </authorList>
    </citation>
    <scope>NUCLEOTIDE SEQUENCE [LARGE SCALE GENOMIC DNA]</scope>
    <source>
        <strain evidence="1 2">DSM 20419</strain>
    </source>
</reference>
<sequence length="44" mass="4935">MADARVASAVVAMSRERYARADIAMILEIDRSRVDEILRSSDSH</sequence>
<dbReference type="AlphaFoldDB" id="A0A7W4UPL6"/>
<accession>A0A7W4UPL6</accession>
<proteinExistence type="predicted"/>
<gene>
    <name evidence="1" type="ORF">FHX72_002178</name>
</gene>
<organism evidence="1 2">
    <name type="scientific">Pseudoclavibacter helvolus</name>
    <dbReference type="NCBI Taxonomy" id="255205"/>
    <lineage>
        <taxon>Bacteria</taxon>
        <taxon>Bacillati</taxon>
        <taxon>Actinomycetota</taxon>
        <taxon>Actinomycetes</taxon>
        <taxon>Micrococcales</taxon>
        <taxon>Microbacteriaceae</taxon>
        <taxon>Pseudoclavibacter</taxon>
    </lineage>
</organism>
<protein>
    <submittedName>
        <fullName evidence="1">Uncharacterized protein</fullName>
    </submittedName>
</protein>
<evidence type="ECO:0000313" key="1">
    <source>
        <dbReference type="EMBL" id="MBB2958033.1"/>
    </source>
</evidence>
<name>A0A7W4UPL6_9MICO</name>
<dbReference type="Proteomes" id="UP000545286">
    <property type="component" value="Unassembled WGS sequence"/>
</dbReference>
<keyword evidence="2" id="KW-1185">Reference proteome</keyword>